<name>A0AAN7AIZ1_9PEZI</name>
<reference evidence="2" key="2">
    <citation type="submission" date="2023-05" db="EMBL/GenBank/DDBJ databases">
        <authorList>
            <consortium name="Lawrence Berkeley National Laboratory"/>
            <person name="Steindorff A."/>
            <person name="Hensen N."/>
            <person name="Bonometti L."/>
            <person name="Westerberg I."/>
            <person name="Brannstrom I.O."/>
            <person name="Guillou S."/>
            <person name="Cros-Aarteil S."/>
            <person name="Calhoun S."/>
            <person name="Haridas S."/>
            <person name="Kuo A."/>
            <person name="Mondo S."/>
            <person name="Pangilinan J."/>
            <person name="Riley R."/>
            <person name="Labutti K."/>
            <person name="Andreopoulos B."/>
            <person name="Lipzen A."/>
            <person name="Chen C."/>
            <person name="Yanf M."/>
            <person name="Daum C."/>
            <person name="Ng V."/>
            <person name="Clum A."/>
            <person name="Ohm R."/>
            <person name="Martin F."/>
            <person name="Silar P."/>
            <person name="Natvig D."/>
            <person name="Lalanne C."/>
            <person name="Gautier V."/>
            <person name="Ament-Velasquez S.L."/>
            <person name="Kruys A."/>
            <person name="Hutchinson M.I."/>
            <person name="Powell A.J."/>
            <person name="Barry K."/>
            <person name="Miller A.N."/>
            <person name="Grigoriev I.V."/>
            <person name="Debuchy R."/>
            <person name="Gladieux P."/>
            <person name="Thoren M.H."/>
            <person name="Johannesson H."/>
        </authorList>
    </citation>
    <scope>NUCLEOTIDE SEQUENCE</scope>
    <source>
        <strain evidence="2">PSN309</strain>
    </source>
</reference>
<sequence>MGVFLLSFFAIAWCGFHTTTKMGWDGQAGGTTLFFHRHGLGESVSGMGVFFFPFHIYRPAASMSLCCFCLFVVFFKQHQISESAFDYFFFAIECCFFLYFLLCCVFFVFLCLYFLQHVLKGLVECEPVQSLEETRKKI</sequence>
<dbReference type="EMBL" id="MU864366">
    <property type="protein sequence ID" value="KAK4190416.1"/>
    <property type="molecule type" value="Genomic_DNA"/>
</dbReference>
<protein>
    <submittedName>
        <fullName evidence="2">Uncharacterized protein</fullName>
    </submittedName>
</protein>
<dbReference type="Proteomes" id="UP001302126">
    <property type="component" value="Unassembled WGS sequence"/>
</dbReference>
<dbReference type="AlphaFoldDB" id="A0AAN7AIZ1"/>
<proteinExistence type="predicted"/>
<accession>A0AAN7AIZ1</accession>
<keyword evidence="1" id="KW-1133">Transmembrane helix</keyword>
<gene>
    <name evidence="2" type="ORF">QBC35DRAFT_81228</name>
</gene>
<organism evidence="2 3">
    <name type="scientific">Podospora australis</name>
    <dbReference type="NCBI Taxonomy" id="1536484"/>
    <lineage>
        <taxon>Eukaryota</taxon>
        <taxon>Fungi</taxon>
        <taxon>Dikarya</taxon>
        <taxon>Ascomycota</taxon>
        <taxon>Pezizomycotina</taxon>
        <taxon>Sordariomycetes</taxon>
        <taxon>Sordariomycetidae</taxon>
        <taxon>Sordariales</taxon>
        <taxon>Podosporaceae</taxon>
        <taxon>Podospora</taxon>
    </lineage>
</organism>
<keyword evidence="1" id="KW-0472">Membrane</keyword>
<feature type="transmembrane region" description="Helical" evidence="1">
    <location>
        <begin position="87"/>
        <end position="115"/>
    </location>
</feature>
<evidence type="ECO:0000256" key="1">
    <source>
        <dbReference type="SAM" id="Phobius"/>
    </source>
</evidence>
<reference evidence="2" key="1">
    <citation type="journal article" date="2023" name="Mol. Phylogenet. Evol.">
        <title>Genome-scale phylogeny and comparative genomics of the fungal order Sordariales.</title>
        <authorList>
            <person name="Hensen N."/>
            <person name="Bonometti L."/>
            <person name="Westerberg I."/>
            <person name="Brannstrom I.O."/>
            <person name="Guillou S."/>
            <person name="Cros-Aarteil S."/>
            <person name="Calhoun S."/>
            <person name="Haridas S."/>
            <person name="Kuo A."/>
            <person name="Mondo S."/>
            <person name="Pangilinan J."/>
            <person name="Riley R."/>
            <person name="LaButti K."/>
            <person name="Andreopoulos B."/>
            <person name="Lipzen A."/>
            <person name="Chen C."/>
            <person name="Yan M."/>
            <person name="Daum C."/>
            <person name="Ng V."/>
            <person name="Clum A."/>
            <person name="Steindorff A."/>
            <person name="Ohm R.A."/>
            <person name="Martin F."/>
            <person name="Silar P."/>
            <person name="Natvig D.O."/>
            <person name="Lalanne C."/>
            <person name="Gautier V."/>
            <person name="Ament-Velasquez S.L."/>
            <person name="Kruys A."/>
            <person name="Hutchinson M.I."/>
            <person name="Powell A.J."/>
            <person name="Barry K."/>
            <person name="Miller A.N."/>
            <person name="Grigoriev I.V."/>
            <person name="Debuchy R."/>
            <person name="Gladieux P."/>
            <person name="Hiltunen Thoren M."/>
            <person name="Johannesson H."/>
        </authorList>
    </citation>
    <scope>NUCLEOTIDE SEQUENCE</scope>
    <source>
        <strain evidence="2">PSN309</strain>
    </source>
</reference>
<evidence type="ECO:0000313" key="2">
    <source>
        <dbReference type="EMBL" id="KAK4190416.1"/>
    </source>
</evidence>
<feature type="transmembrane region" description="Helical" evidence="1">
    <location>
        <begin position="56"/>
        <end position="75"/>
    </location>
</feature>
<keyword evidence="3" id="KW-1185">Reference proteome</keyword>
<comment type="caution">
    <text evidence="2">The sequence shown here is derived from an EMBL/GenBank/DDBJ whole genome shotgun (WGS) entry which is preliminary data.</text>
</comment>
<keyword evidence="1" id="KW-0812">Transmembrane</keyword>
<evidence type="ECO:0000313" key="3">
    <source>
        <dbReference type="Proteomes" id="UP001302126"/>
    </source>
</evidence>